<evidence type="ECO:0000313" key="5">
    <source>
        <dbReference type="Proteomes" id="UP000308953"/>
    </source>
</evidence>
<feature type="region of interest" description="Disordered" evidence="1">
    <location>
        <begin position="143"/>
        <end position="184"/>
    </location>
</feature>
<dbReference type="EMBL" id="QZAL01000012">
    <property type="protein sequence ID" value="THW49703.1"/>
    <property type="molecule type" value="Genomic_DNA"/>
</dbReference>
<evidence type="ECO:0000256" key="1">
    <source>
        <dbReference type="SAM" id="MobiDB-lite"/>
    </source>
</evidence>
<proteinExistence type="predicted"/>
<evidence type="ECO:0000313" key="2">
    <source>
        <dbReference type="EMBL" id="THW49703.1"/>
    </source>
</evidence>
<feature type="compositionally biased region" description="Polar residues" evidence="1">
    <location>
        <begin position="146"/>
        <end position="170"/>
    </location>
</feature>
<dbReference type="Proteomes" id="UP000308953">
    <property type="component" value="Unassembled WGS sequence"/>
</dbReference>
<gene>
    <name evidence="4" type="ORF">D6C84_01497</name>
    <name evidence="3" type="ORF">D6D10_06745</name>
    <name evidence="2" type="ORF">D6D22_01609</name>
</gene>
<evidence type="ECO:0000313" key="7">
    <source>
        <dbReference type="Proteomes" id="UP000310687"/>
    </source>
</evidence>
<comment type="caution">
    <text evidence="2">The sequence shown here is derived from an EMBL/GenBank/DDBJ whole genome shotgun (WGS) entry which is preliminary data.</text>
</comment>
<sequence>MPGNILQIEVTSLDMAPQLAPLARSDSKTKFFQRLGLSPERKSDNRLYELMKDEAVQGRERILSSPNSLLPQLRGDPDIRPPYSNIQICESAIHAEILKIYREASPETKTMYEKGHDTESFNEENWIIRWMLWHVFRFRDSRNKPGKSSQVRSKSTSTDEAVSSGHTSNGYWDPVKDAHQTARN</sequence>
<dbReference type="Proteomes" id="UP000310687">
    <property type="component" value="Unassembled WGS sequence"/>
</dbReference>
<dbReference type="EMBL" id="QZAV01000173">
    <property type="protein sequence ID" value="THX36346.1"/>
    <property type="molecule type" value="Genomic_DNA"/>
</dbReference>
<feature type="compositionally biased region" description="Basic and acidic residues" evidence="1">
    <location>
        <begin position="174"/>
        <end position="184"/>
    </location>
</feature>
<name>A0A4S8Y914_AURPU</name>
<accession>A0A4S8Y914</accession>
<dbReference type="Proteomes" id="UP000310039">
    <property type="component" value="Unassembled WGS sequence"/>
</dbReference>
<dbReference type="EMBL" id="QZBT01000012">
    <property type="protein sequence ID" value="THZ87763.1"/>
    <property type="molecule type" value="Genomic_DNA"/>
</dbReference>
<dbReference type="AlphaFoldDB" id="A0A4S8Y914"/>
<protein>
    <submittedName>
        <fullName evidence="2">Uncharacterized protein</fullName>
    </submittedName>
</protein>
<evidence type="ECO:0000313" key="3">
    <source>
        <dbReference type="EMBL" id="THX36346.1"/>
    </source>
</evidence>
<evidence type="ECO:0000313" key="6">
    <source>
        <dbReference type="Proteomes" id="UP000310039"/>
    </source>
</evidence>
<reference evidence="5 6" key="1">
    <citation type="submission" date="2018-10" db="EMBL/GenBank/DDBJ databases">
        <title>Fifty Aureobasidium pullulans genomes reveal a recombining polyextremotolerant generalist.</title>
        <authorList>
            <person name="Gostincar C."/>
            <person name="Turk M."/>
            <person name="Zajc J."/>
            <person name="Gunde-Cimerman N."/>
        </authorList>
    </citation>
    <scope>NUCLEOTIDE SEQUENCE [LARGE SCALE GENOMIC DNA]</scope>
    <source>
        <strain evidence="2 7">EXF-11013</strain>
        <strain evidence="4 6">EXF-3403</strain>
        <strain evidence="3 5">EXF-9785</strain>
    </source>
</reference>
<organism evidence="2 7">
    <name type="scientific">Aureobasidium pullulans</name>
    <name type="common">Black yeast</name>
    <name type="synonym">Pullularia pullulans</name>
    <dbReference type="NCBI Taxonomy" id="5580"/>
    <lineage>
        <taxon>Eukaryota</taxon>
        <taxon>Fungi</taxon>
        <taxon>Dikarya</taxon>
        <taxon>Ascomycota</taxon>
        <taxon>Pezizomycotina</taxon>
        <taxon>Dothideomycetes</taxon>
        <taxon>Dothideomycetidae</taxon>
        <taxon>Dothideales</taxon>
        <taxon>Saccotheciaceae</taxon>
        <taxon>Aureobasidium</taxon>
    </lineage>
</organism>
<evidence type="ECO:0000313" key="4">
    <source>
        <dbReference type="EMBL" id="THZ87763.1"/>
    </source>
</evidence>